<dbReference type="Proteomes" id="UP000241769">
    <property type="component" value="Unassembled WGS sequence"/>
</dbReference>
<keyword evidence="3" id="KW-1185">Reference proteome</keyword>
<protein>
    <submittedName>
        <fullName evidence="2">Cyclin domain-containing protein</fullName>
    </submittedName>
</protein>
<dbReference type="InterPro" id="IPR036915">
    <property type="entry name" value="Cyclin-like_sf"/>
</dbReference>
<dbReference type="SUPFAM" id="SSF47954">
    <property type="entry name" value="Cyclin-like"/>
    <property type="match status" value="1"/>
</dbReference>
<reference evidence="2 3" key="1">
    <citation type="journal article" date="2018" name="Genome Biol. Evol.">
        <title>Multiple Roots of Fruiting Body Formation in Amoebozoa.</title>
        <authorList>
            <person name="Hillmann F."/>
            <person name="Forbes G."/>
            <person name="Novohradska S."/>
            <person name="Ferling I."/>
            <person name="Riege K."/>
            <person name="Groth M."/>
            <person name="Westermann M."/>
            <person name="Marz M."/>
            <person name="Spaller T."/>
            <person name="Winckler T."/>
            <person name="Schaap P."/>
            <person name="Glockner G."/>
        </authorList>
    </citation>
    <scope>NUCLEOTIDE SEQUENCE [LARGE SCALE GENOMIC DNA]</scope>
    <source>
        <strain evidence="2 3">Jena</strain>
    </source>
</reference>
<comment type="caution">
    <text evidence="2">The sequence shown here is derived from an EMBL/GenBank/DDBJ whole genome shotgun (WGS) entry which is preliminary data.</text>
</comment>
<dbReference type="OrthoDB" id="10250320at2759"/>
<feature type="domain" description="Cyclin N-terminal" evidence="1">
    <location>
        <begin position="142"/>
        <end position="226"/>
    </location>
</feature>
<dbReference type="InParanoid" id="A0A2P6NZC7"/>
<gene>
    <name evidence="2" type="ORF">PROFUN_02178</name>
</gene>
<dbReference type="FunCoup" id="A0A2P6NZC7">
    <property type="interactions" value="23"/>
</dbReference>
<dbReference type="CDD" id="cd20540">
    <property type="entry name" value="CYCLIN_CCNY_like"/>
    <property type="match status" value="1"/>
</dbReference>
<dbReference type="EMBL" id="MDYQ01000004">
    <property type="protein sequence ID" value="PRP89304.1"/>
    <property type="molecule type" value="Genomic_DNA"/>
</dbReference>
<dbReference type="STRING" id="1890364.A0A2P6NZC7"/>
<accession>A0A2P6NZC7</accession>
<sequence>MSTDKEPEPQGAYFHSPRREITMTNTNIQVSSEPIGRPSQQATPTKVKGPLAVHLRPAKFNSTSTLFLDSTISKPKNHELIRVISEQFKHILDQNEPLRFSDDWRAKYAIFDETVHPLSNAQYTGKLPTQEAIEKHVKNIFKIGQLAHESLIMAIAYLDRIQSNTDFKMNVFNWKRTTLSCLILASKVWEDQAVWNVDFLDLFPLTTPHDLGQLEKKCLALLTFDVSLSASQYATIYFNLKAQHSTTVEHFMELKPLDKDGEAKLEFTTSSWTTKHNLSREKVLPRSTGSVDDLSLFKSPRSVLN</sequence>
<dbReference type="AlphaFoldDB" id="A0A2P6NZC7"/>
<evidence type="ECO:0000313" key="3">
    <source>
        <dbReference type="Proteomes" id="UP000241769"/>
    </source>
</evidence>
<dbReference type="Gene3D" id="1.10.472.10">
    <property type="entry name" value="Cyclin-like"/>
    <property type="match status" value="1"/>
</dbReference>
<organism evidence="2 3">
    <name type="scientific">Planoprotostelium fungivorum</name>
    <dbReference type="NCBI Taxonomy" id="1890364"/>
    <lineage>
        <taxon>Eukaryota</taxon>
        <taxon>Amoebozoa</taxon>
        <taxon>Evosea</taxon>
        <taxon>Variosea</taxon>
        <taxon>Cavosteliida</taxon>
        <taxon>Cavosteliaceae</taxon>
        <taxon>Planoprotostelium</taxon>
    </lineage>
</organism>
<proteinExistence type="predicted"/>
<dbReference type="InterPro" id="IPR006671">
    <property type="entry name" value="Cyclin_N"/>
</dbReference>
<dbReference type="PANTHER" id="PTHR14248">
    <property type="entry name" value="CYCLIN Y, ISOFORM A"/>
    <property type="match status" value="1"/>
</dbReference>
<evidence type="ECO:0000313" key="2">
    <source>
        <dbReference type="EMBL" id="PRP89304.1"/>
    </source>
</evidence>
<dbReference type="Pfam" id="PF00134">
    <property type="entry name" value="Cyclin_N"/>
    <property type="match status" value="1"/>
</dbReference>
<name>A0A2P6NZC7_9EUKA</name>
<evidence type="ECO:0000259" key="1">
    <source>
        <dbReference type="Pfam" id="PF00134"/>
    </source>
</evidence>